<organism evidence="1 2">
    <name type="scientific">Candidatus Yonathbacteria bacterium CG_4_9_14_0_8_um_filter_46_47</name>
    <dbReference type="NCBI Taxonomy" id="1975106"/>
    <lineage>
        <taxon>Bacteria</taxon>
        <taxon>Candidatus Yonathiibacteriota</taxon>
    </lineage>
</organism>
<protein>
    <submittedName>
        <fullName evidence="1">Uncharacterized protein</fullName>
    </submittedName>
</protein>
<dbReference type="Proteomes" id="UP000229236">
    <property type="component" value="Unassembled WGS sequence"/>
</dbReference>
<dbReference type="EMBL" id="PFTM01000073">
    <property type="protein sequence ID" value="PJB81744.1"/>
    <property type="molecule type" value="Genomic_DNA"/>
</dbReference>
<dbReference type="AlphaFoldDB" id="A0A2M8D5I5"/>
<sequence>TGTMISRDADSILFVFVFMVMFKLRKVGHYGWNAQIIENALKATLLPVVKRLVTSKDSIVYTGKWRGYDGLVFDGYSSARPCGG</sequence>
<accession>A0A2M8D5I5</accession>
<reference evidence="2" key="1">
    <citation type="submission" date="2017-09" db="EMBL/GenBank/DDBJ databases">
        <title>Depth-based differentiation of microbial function through sediment-hosted aquifers and enrichment of novel symbionts in the deep terrestrial subsurface.</title>
        <authorList>
            <person name="Probst A.J."/>
            <person name="Ladd B."/>
            <person name="Jarett J.K."/>
            <person name="Geller-Mcgrath D.E."/>
            <person name="Sieber C.M.K."/>
            <person name="Emerson J.B."/>
            <person name="Anantharaman K."/>
            <person name="Thomas B.C."/>
            <person name="Malmstrom R."/>
            <person name="Stieglmeier M."/>
            <person name="Klingl A."/>
            <person name="Woyke T."/>
            <person name="Ryan C.M."/>
            <person name="Banfield J.F."/>
        </authorList>
    </citation>
    <scope>NUCLEOTIDE SEQUENCE [LARGE SCALE GENOMIC DNA]</scope>
</reference>
<proteinExistence type="predicted"/>
<feature type="non-terminal residue" evidence="1">
    <location>
        <position position="1"/>
    </location>
</feature>
<comment type="caution">
    <text evidence="1">The sequence shown here is derived from an EMBL/GenBank/DDBJ whole genome shotgun (WGS) entry which is preliminary data.</text>
</comment>
<gene>
    <name evidence="1" type="ORF">CO088_04430</name>
</gene>
<evidence type="ECO:0000313" key="1">
    <source>
        <dbReference type="EMBL" id="PJB81744.1"/>
    </source>
</evidence>
<evidence type="ECO:0000313" key="2">
    <source>
        <dbReference type="Proteomes" id="UP000229236"/>
    </source>
</evidence>
<name>A0A2M8D5I5_9BACT</name>